<evidence type="ECO:0000313" key="6">
    <source>
        <dbReference type="Proteomes" id="UP000322362"/>
    </source>
</evidence>
<keyword evidence="3" id="KW-0677">Repeat</keyword>
<dbReference type="PANTHER" id="PTHR23416">
    <property type="entry name" value="SIALIC ACID SYNTHASE-RELATED"/>
    <property type="match status" value="1"/>
</dbReference>
<dbReference type="Pfam" id="PF00132">
    <property type="entry name" value="Hexapep"/>
    <property type="match status" value="1"/>
</dbReference>
<dbReference type="PANTHER" id="PTHR23416:SF23">
    <property type="entry name" value="ACETYLTRANSFERASE C18B11.09C-RELATED"/>
    <property type="match status" value="1"/>
</dbReference>
<accession>A0A5D4H8G3</accession>
<dbReference type="InterPro" id="IPR011004">
    <property type="entry name" value="Trimer_LpxA-like_sf"/>
</dbReference>
<sequence>MRLKNIIIFPLKYIHPVLWAKLLGVKVGKDCKFYKVSFSTEPYLITIGDNVAITEGVRIFTHGGSRIARKKHPKFDVFGKVKIGDGVYIGANSIILPGVVIGDGVLIAAGSVVVNSIPENCVVGGNPARYLCDVDEYIRRNEKYDLGTKGLSFKQKKLILLSTDNSKLITKTYLDINRL</sequence>
<evidence type="ECO:0000256" key="2">
    <source>
        <dbReference type="ARBA" id="ARBA00022679"/>
    </source>
</evidence>
<proteinExistence type="inferred from homology"/>
<dbReference type="CDD" id="cd04647">
    <property type="entry name" value="LbH_MAT_like"/>
    <property type="match status" value="1"/>
</dbReference>
<dbReference type="EMBL" id="VTAV01000003">
    <property type="protein sequence ID" value="TYR36844.1"/>
    <property type="molecule type" value="Genomic_DNA"/>
</dbReference>
<dbReference type="RefSeq" id="WP_148918431.1">
    <property type="nucleotide sequence ID" value="NZ_VTAV01000003.1"/>
</dbReference>
<dbReference type="GO" id="GO:0005829">
    <property type="term" value="C:cytosol"/>
    <property type="evidence" value="ECO:0007669"/>
    <property type="project" value="TreeGrafter"/>
</dbReference>
<comment type="caution">
    <text evidence="5">The sequence shown here is derived from an EMBL/GenBank/DDBJ whole genome shotgun (WGS) entry which is preliminary data.</text>
</comment>
<keyword evidence="6" id="KW-1185">Reference proteome</keyword>
<dbReference type="InterPro" id="IPR018357">
    <property type="entry name" value="Hexapep_transf_CS"/>
</dbReference>
<organism evidence="5 6">
    <name type="scientific">Sphingobacterium phlebotomi</name>
    <dbReference type="NCBI Taxonomy" id="2605433"/>
    <lineage>
        <taxon>Bacteria</taxon>
        <taxon>Pseudomonadati</taxon>
        <taxon>Bacteroidota</taxon>
        <taxon>Sphingobacteriia</taxon>
        <taxon>Sphingobacteriales</taxon>
        <taxon>Sphingobacteriaceae</taxon>
        <taxon>Sphingobacterium</taxon>
    </lineage>
</organism>
<dbReference type="PROSITE" id="PS00101">
    <property type="entry name" value="HEXAPEP_TRANSFERASES"/>
    <property type="match status" value="1"/>
</dbReference>
<evidence type="ECO:0000256" key="4">
    <source>
        <dbReference type="ARBA" id="ARBA00023315"/>
    </source>
</evidence>
<dbReference type="SUPFAM" id="SSF51161">
    <property type="entry name" value="Trimeric LpxA-like enzymes"/>
    <property type="match status" value="1"/>
</dbReference>
<gene>
    <name evidence="5" type="ORF">FXV77_06600</name>
</gene>
<evidence type="ECO:0000256" key="1">
    <source>
        <dbReference type="ARBA" id="ARBA00007274"/>
    </source>
</evidence>
<dbReference type="InterPro" id="IPR001451">
    <property type="entry name" value="Hexapep"/>
</dbReference>
<dbReference type="AlphaFoldDB" id="A0A5D4H8G3"/>
<dbReference type="Gene3D" id="2.160.10.10">
    <property type="entry name" value="Hexapeptide repeat proteins"/>
    <property type="match status" value="1"/>
</dbReference>
<dbReference type="GO" id="GO:0008374">
    <property type="term" value="F:O-acyltransferase activity"/>
    <property type="evidence" value="ECO:0007669"/>
    <property type="project" value="TreeGrafter"/>
</dbReference>
<comment type="similarity">
    <text evidence="1">Belongs to the transferase hexapeptide repeat family.</text>
</comment>
<reference evidence="5 6" key="1">
    <citation type="submission" date="2019-08" db="EMBL/GenBank/DDBJ databases">
        <title>Phlebobacter frassis gen. nov. sp. nov., a new member of family Sphingobacteriaceae isolated from sand fly rearing media.</title>
        <authorList>
            <person name="Kakumanu M.L."/>
            <person name="Marayati B.F."/>
            <person name="Wada-Katsumata A."/>
            <person name="Wasserberg G."/>
            <person name="Schal C."/>
            <person name="Apperson C.S."/>
            <person name="Ponnusamy L."/>
        </authorList>
    </citation>
    <scope>NUCLEOTIDE SEQUENCE [LARGE SCALE GENOMIC DNA]</scope>
    <source>
        <strain evidence="5 6">SSI9</strain>
    </source>
</reference>
<keyword evidence="2 5" id="KW-0808">Transferase</keyword>
<dbReference type="InterPro" id="IPR051159">
    <property type="entry name" value="Hexapeptide_acetyltransf"/>
</dbReference>
<evidence type="ECO:0000313" key="5">
    <source>
        <dbReference type="EMBL" id="TYR36844.1"/>
    </source>
</evidence>
<dbReference type="Proteomes" id="UP000322362">
    <property type="component" value="Unassembled WGS sequence"/>
</dbReference>
<keyword evidence="4 5" id="KW-0012">Acyltransferase</keyword>
<protein>
    <submittedName>
        <fullName evidence="5">Acyltransferase</fullName>
    </submittedName>
</protein>
<evidence type="ECO:0000256" key="3">
    <source>
        <dbReference type="ARBA" id="ARBA00022737"/>
    </source>
</evidence>
<name>A0A5D4H8G3_9SPHI</name>